<gene>
    <name evidence="1" type="ORF">HHL10_11705</name>
</gene>
<proteinExistence type="predicted"/>
<reference evidence="1 2" key="1">
    <citation type="submission" date="2020-04" db="EMBL/GenBank/DDBJ databases">
        <title>Azohydromonas sp. isolated from soil.</title>
        <authorList>
            <person name="Dahal R.H."/>
        </authorList>
    </citation>
    <scope>NUCLEOTIDE SEQUENCE [LARGE SCALE GENOMIC DNA]</scope>
    <source>
        <strain evidence="1 2">G-1-1-14</strain>
    </source>
</reference>
<comment type="caution">
    <text evidence="1">The sequence shown here is derived from an EMBL/GenBank/DDBJ whole genome shotgun (WGS) entry which is preliminary data.</text>
</comment>
<keyword evidence="2" id="KW-1185">Reference proteome</keyword>
<protein>
    <submittedName>
        <fullName evidence="1">Uncharacterized protein</fullName>
    </submittedName>
</protein>
<dbReference type="EMBL" id="JABBFW010000006">
    <property type="protein sequence ID" value="NML15634.1"/>
    <property type="molecule type" value="Genomic_DNA"/>
</dbReference>
<evidence type="ECO:0000313" key="1">
    <source>
        <dbReference type="EMBL" id="NML15634.1"/>
    </source>
</evidence>
<feature type="non-terminal residue" evidence="1">
    <location>
        <position position="1"/>
    </location>
</feature>
<name>A0A848F7T8_9BURK</name>
<sequence length="130" mass="13974">KWKFRAVTGRLGGGGPGEFPYTHGAQYNLPFAKSKTADWKNGAGPWFGSWGEVARALELPTGAHPGDPLATGYPESPTGYWGNLMPALSYAVDQGAEGAAEAWRRVSAARNFPALARRFDDQPVWGVAPR</sequence>
<evidence type="ECO:0000313" key="2">
    <source>
        <dbReference type="Proteomes" id="UP000574067"/>
    </source>
</evidence>
<accession>A0A848F7T8</accession>
<organism evidence="1 2">
    <name type="scientific">Azohydromonas caseinilytica</name>
    <dbReference type="NCBI Taxonomy" id="2728836"/>
    <lineage>
        <taxon>Bacteria</taxon>
        <taxon>Pseudomonadati</taxon>
        <taxon>Pseudomonadota</taxon>
        <taxon>Betaproteobacteria</taxon>
        <taxon>Burkholderiales</taxon>
        <taxon>Sphaerotilaceae</taxon>
        <taxon>Azohydromonas</taxon>
    </lineage>
</organism>
<dbReference type="Proteomes" id="UP000574067">
    <property type="component" value="Unassembled WGS sequence"/>
</dbReference>
<dbReference type="AlphaFoldDB" id="A0A848F7T8"/>